<dbReference type="GO" id="GO:0003677">
    <property type="term" value="F:DNA binding"/>
    <property type="evidence" value="ECO:0007669"/>
    <property type="project" value="InterPro"/>
</dbReference>
<protein>
    <submittedName>
        <fullName evidence="2">Mobile element protein</fullName>
    </submittedName>
</protein>
<evidence type="ECO:0000313" key="2">
    <source>
        <dbReference type="EMBL" id="ATF09707.1"/>
    </source>
</evidence>
<feature type="domain" description="Transposase IS4-like" evidence="1">
    <location>
        <begin position="2"/>
        <end position="66"/>
    </location>
</feature>
<gene>
    <name evidence="2" type="ORF">BTN50_1218</name>
</gene>
<name>A0A291B9Q1_9GAMM</name>
<dbReference type="AlphaFoldDB" id="A0A291B9Q1"/>
<dbReference type="GO" id="GO:0004803">
    <property type="term" value="F:transposase activity"/>
    <property type="evidence" value="ECO:0007669"/>
    <property type="project" value="InterPro"/>
</dbReference>
<dbReference type="InterPro" id="IPR002559">
    <property type="entry name" value="Transposase_11"/>
</dbReference>
<proteinExistence type="predicted"/>
<dbReference type="KEGG" id="elux:BTN50_1218"/>
<reference evidence="3" key="1">
    <citation type="submission" date="2017-04" db="EMBL/GenBank/DDBJ databases">
        <title>Genome evolution of the luminous symbionts of deep sea anglerfish.</title>
        <authorList>
            <person name="Hendry T.A."/>
        </authorList>
    </citation>
    <scope>NUCLEOTIDE SEQUENCE [LARGE SCALE GENOMIC DNA]</scope>
</reference>
<dbReference type="Pfam" id="PF01609">
    <property type="entry name" value="DDE_Tnp_1"/>
    <property type="match status" value="1"/>
</dbReference>
<evidence type="ECO:0000313" key="3">
    <source>
        <dbReference type="Proteomes" id="UP000218160"/>
    </source>
</evidence>
<sequence length="68" mass="7710">MHEIIASELSVSNMTDGTVLSSLLKQIRRRINEISADGAYDTKKYYEIVCIKRVIPLIPPRKEATFGE</sequence>
<dbReference type="GO" id="GO:0006313">
    <property type="term" value="P:DNA transposition"/>
    <property type="evidence" value="ECO:0007669"/>
    <property type="project" value="InterPro"/>
</dbReference>
<evidence type="ECO:0000259" key="1">
    <source>
        <dbReference type="Pfam" id="PF01609"/>
    </source>
</evidence>
<keyword evidence="3" id="KW-1185">Reference proteome</keyword>
<accession>A0A291B9Q1</accession>
<dbReference type="Proteomes" id="UP000218160">
    <property type="component" value="Chromosome 1"/>
</dbReference>
<dbReference type="EMBL" id="CP020660">
    <property type="protein sequence ID" value="ATF09707.1"/>
    <property type="molecule type" value="Genomic_DNA"/>
</dbReference>
<organism evidence="2 3">
    <name type="scientific">Candidatus Enterovibrio altilux</name>
    <dbReference type="NCBI Taxonomy" id="1927128"/>
    <lineage>
        <taxon>Bacteria</taxon>
        <taxon>Pseudomonadati</taxon>
        <taxon>Pseudomonadota</taxon>
        <taxon>Gammaproteobacteria</taxon>
        <taxon>Vibrionales</taxon>
        <taxon>Vibrionaceae</taxon>
        <taxon>Enterovibrio</taxon>
    </lineage>
</organism>